<dbReference type="PANTHER" id="PTHR43065:SF10">
    <property type="entry name" value="PEROXIDE STRESS-ACTIVATED HISTIDINE KINASE MAK3"/>
    <property type="match status" value="1"/>
</dbReference>
<keyword evidence="7" id="KW-0067">ATP-binding</keyword>
<dbReference type="EMBL" id="NPDT01000005">
    <property type="protein sequence ID" value="PJZ65450.1"/>
    <property type="molecule type" value="Genomic_DNA"/>
</dbReference>
<evidence type="ECO:0000256" key="3">
    <source>
        <dbReference type="ARBA" id="ARBA00022553"/>
    </source>
</evidence>
<evidence type="ECO:0000256" key="2">
    <source>
        <dbReference type="ARBA" id="ARBA00012438"/>
    </source>
</evidence>
<keyword evidence="5" id="KW-0547">Nucleotide-binding</keyword>
<evidence type="ECO:0000259" key="11">
    <source>
        <dbReference type="PROSITE" id="PS50109"/>
    </source>
</evidence>
<keyword evidence="4" id="KW-0808">Transferase</keyword>
<dbReference type="InterPro" id="IPR003661">
    <property type="entry name" value="HisK_dim/P_dom"/>
</dbReference>
<feature type="transmembrane region" description="Helical" evidence="10">
    <location>
        <begin position="21"/>
        <end position="40"/>
    </location>
</feature>
<reference evidence="12 13" key="1">
    <citation type="submission" date="2017-07" db="EMBL/GenBank/DDBJ databases">
        <title>Leptospira spp. isolated from tropical soils.</title>
        <authorList>
            <person name="Thibeaux R."/>
            <person name="Iraola G."/>
            <person name="Ferres I."/>
            <person name="Bierque E."/>
            <person name="Girault D."/>
            <person name="Soupe-Gilbert M.-E."/>
            <person name="Picardeau M."/>
            <person name="Goarant C."/>
        </authorList>
    </citation>
    <scope>NUCLEOTIDE SEQUENCE [LARGE SCALE GENOMIC DNA]</scope>
    <source>
        <strain evidence="12 13">FH2-C-A2</strain>
    </source>
</reference>
<dbReference type="InterPro" id="IPR005467">
    <property type="entry name" value="His_kinase_dom"/>
</dbReference>
<comment type="catalytic activity">
    <reaction evidence="1">
        <text>ATP + protein L-histidine = ADP + protein N-phospho-L-histidine.</text>
        <dbReference type="EC" id="2.7.13.3"/>
    </reaction>
</comment>
<dbReference type="SUPFAM" id="SSF47384">
    <property type="entry name" value="Homodimeric domain of signal transducing histidine kinase"/>
    <property type="match status" value="1"/>
</dbReference>
<feature type="transmembrane region" description="Helical" evidence="10">
    <location>
        <begin position="276"/>
        <end position="295"/>
    </location>
</feature>
<evidence type="ECO:0000256" key="9">
    <source>
        <dbReference type="SAM" id="Coils"/>
    </source>
</evidence>
<dbReference type="Gene3D" id="1.10.287.130">
    <property type="match status" value="1"/>
</dbReference>
<feature type="domain" description="Histidine kinase" evidence="11">
    <location>
        <begin position="396"/>
        <end position="702"/>
    </location>
</feature>
<evidence type="ECO:0000256" key="4">
    <source>
        <dbReference type="ARBA" id="ARBA00022679"/>
    </source>
</evidence>
<protein>
    <recommendedName>
        <fullName evidence="2">histidine kinase</fullName>
        <ecNumber evidence="2">2.7.13.3</ecNumber>
    </recommendedName>
</protein>
<keyword evidence="6 12" id="KW-0418">Kinase</keyword>
<dbReference type="EC" id="2.7.13.3" evidence="2"/>
<keyword evidence="3" id="KW-0597">Phosphoprotein</keyword>
<accession>A0A2M9ZAK6</accession>
<dbReference type="PANTHER" id="PTHR43065">
    <property type="entry name" value="SENSOR HISTIDINE KINASE"/>
    <property type="match status" value="1"/>
</dbReference>
<feature type="transmembrane region" description="Helical" evidence="10">
    <location>
        <begin position="114"/>
        <end position="131"/>
    </location>
</feature>
<keyword evidence="10" id="KW-1133">Transmembrane helix</keyword>
<gene>
    <name evidence="12" type="ORF">CH371_13765</name>
</gene>
<dbReference type="InterPro" id="IPR003594">
    <property type="entry name" value="HATPase_dom"/>
</dbReference>
<dbReference type="InterPro" id="IPR004358">
    <property type="entry name" value="Sig_transdc_His_kin-like_C"/>
</dbReference>
<dbReference type="Pfam" id="PF02518">
    <property type="entry name" value="HATPase_c"/>
    <property type="match status" value="1"/>
</dbReference>
<keyword evidence="10" id="KW-0472">Membrane</keyword>
<name>A0A2M9ZAK6_9LEPT</name>
<dbReference type="Gene3D" id="3.30.565.10">
    <property type="entry name" value="Histidine kinase-like ATPase, C-terminal domain"/>
    <property type="match status" value="1"/>
</dbReference>
<dbReference type="PROSITE" id="PS50109">
    <property type="entry name" value="HIS_KIN"/>
    <property type="match status" value="1"/>
</dbReference>
<feature type="coiled-coil region" evidence="9">
    <location>
        <begin position="328"/>
        <end position="387"/>
    </location>
</feature>
<dbReference type="PRINTS" id="PR00344">
    <property type="entry name" value="BCTRLSENSOR"/>
</dbReference>
<dbReference type="RefSeq" id="WP_100759404.1">
    <property type="nucleotide sequence ID" value="NZ_NPDT01000005.1"/>
</dbReference>
<evidence type="ECO:0000256" key="10">
    <source>
        <dbReference type="SAM" id="Phobius"/>
    </source>
</evidence>
<dbReference type="AlphaFoldDB" id="A0A2M9ZAK6"/>
<keyword evidence="8" id="KW-0902">Two-component regulatory system</keyword>
<keyword evidence="9" id="KW-0175">Coiled coil</keyword>
<evidence type="ECO:0000256" key="8">
    <source>
        <dbReference type="ARBA" id="ARBA00023012"/>
    </source>
</evidence>
<evidence type="ECO:0000313" key="12">
    <source>
        <dbReference type="EMBL" id="PJZ65450.1"/>
    </source>
</evidence>
<dbReference type="CDD" id="cd00082">
    <property type="entry name" value="HisKA"/>
    <property type="match status" value="1"/>
</dbReference>
<feature type="transmembrane region" description="Helical" evidence="10">
    <location>
        <begin position="143"/>
        <end position="164"/>
    </location>
</feature>
<evidence type="ECO:0000256" key="1">
    <source>
        <dbReference type="ARBA" id="ARBA00000085"/>
    </source>
</evidence>
<feature type="transmembrane region" description="Helical" evidence="10">
    <location>
        <begin position="235"/>
        <end position="256"/>
    </location>
</feature>
<dbReference type="GO" id="GO:0005524">
    <property type="term" value="F:ATP binding"/>
    <property type="evidence" value="ECO:0007669"/>
    <property type="project" value="UniProtKB-KW"/>
</dbReference>
<dbReference type="InterPro" id="IPR036890">
    <property type="entry name" value="HATPase_C_sf"/>
</dbReference>
<proteinExistence type="predicted"/>
<sequence length="705" mass="78492">MVSAIDASSSLSSKDKNLGFLIFYIGSASILFLFGFIYFTEDIRLLRLYDNVHWTLSVVVSCIAAWFGYRNSEGEVRTLKFWFFLGFATYMTGQFVWVGQVLADFYSFPAPSDLFYPWLGPCFIIGFLLYLKGKVPKARIKVAAMDAIALTIAVLGVALVLYLSKKEDRTWLQLLSLSVYPVSILSAATIGILMKPSLRLKFDLPYLCLILGLVEMGISWLQWNSIFLISVPKDGTFINALFSIGGMTLGYGALTWTPRSQFSKQEAATESTLLRVLPLLEVIVSSAAIILSLTLSGVPEAIRLVIWFSAGVMVVIASLRQSLLVSDLAVAEKVIRDANEALENTVAERTEELRSTNQYLVHTNDKLSTAMIELKKAQENLVRSEKMAVLGRLIAGIAHELNTPLGAIRSSTEGIRSIFNGPWEELIRDYSGLNREEREIWGILFKRGRVTNSDFDSKEERKKRKLSESILKEAGAQNASIMADMLTDMGNSPEQVREISEKLPKGERGWLIVNNASTLSSLSRSSQLILEASIKASRVIQALKGYASGEGDWTPNFEPVSPKEQIENIITLYYSKIRGKVSVDIGIPETALVQGDPERLYLLWTNLITNALHAMNYSGRIFLDAKLIDGNWEISIRDTGRGVPEDIRDRIFDPFFTTKSPGEGTGLGLDICKSVVEEHKGTIRFTTSDSGTTFYILLPRYKKSS</sequence>
<evidence type="ECO:0000256" key="5">
    <source>
        <dbReference type="ARBA" id="ARBA00022741"/>
    </source>
</evidence>
<evidence type="ECO:0000256" key="7">
    <source>
        <dbReference type="ARBA" id="ARBA00022840"/>
    </source>
</evidence>
<evidence type="ECO:0000313" key="13">
    <source>
        <dbReference type="Proteomes" id="UP000231912"/>
    </source>
</evidence>
<dbReference type="GO" id="GO:0000155">
    <property type="term" value="F:phosphorelay sensor kinase activity"/>
    <property type="evidence" value="ECO:0007669"/>
    <property type="project" value="InterPro"/>
</dbReference>
<feature type="transmembrane region" description="Helical" evidence="10">
    <location>
        <begin position="170"/>
        <end position="192"/>
    </location>
</feature>
<evidence type="ECO:0000256" key="6">
    <source>
        <dbReference type="ARBA" id="ARBA00022777"/>
    </source>
</evidence>
<dbReference type="SMART" id="SM00387">
    <property type="entry name" value="HATPase_c"/>
    <property type="match status" value="1"/>
</dbReference>
<dbReference type="Proteomes" id="UP000231912">
    <property type="component" value="Unassembled WGS sequence"/>
</dbReference>
<feature type="transmembrane region" description="Helical" evidence="10">
    <location>
        <begin position="52"/>
        <end position="69"/>
    </location>
</feature>
<comment type="caution">
    <text evidence="12">The sequence shown here is derived from an EMBL/GenBank/DDBJ whole genome shotgun (WGS) entry which is preliminary data.</text>
</comment>
<dbReference type="InterPro" id="IPR036097">
    <property type="entry name" value="HisK_dim/P_sf"/>
</dbReference>
<feature type="transmembrane region" description="Helical" evidence="10">
    <location>
        <begin position="81"/>
        <end position="102"/>
    </location>
</feature>
<feature type="transmembrane region" description="Helical" evidence="10">
    <location>
        <begin position="204"/>
        <end position="223"/>
    </location>
</feature>
<dbReference type="SUPFAM" id="SSF55874">
    <property type="entry name" value="ATPase domain of HSP90 chaperone/DNA topoisomerase II/histidine kinase"/>
    <property type="match status" value="1"/>
</dbReference>
<organism evidence="12 13">
    <name type="scientific">Leptospira wolffii</name>
    <dbReference type="NCBI Taxonomy" id="409998"/>
    <lineage>
        <taxon>Bacteria</taxon>
        <taxon>Pseudomonadati</taxon>
        <taxon>Spirochaetota</taxon>
        <taxon>Spirochaetia</taxon>
        <taxon>Leptospirales</taxon>
        <taxon>Leptospiraceae</taxon>
        <taxon>Leptospira</taxon>
    </lineage>
</organism>
<keyword evidence="10" id="KW-0812">Transmembrane</keyword>